<proteinExistence type="predicted"/>
<gene>
    <name evidence="1" type="ORF">Hypma_014570</name>
</gene>
<keyword evidence="2" id="KW-1185">Reference proteome</keyword>
<evidence type="ECO:0000313" key="1">
    <source>
        <dbReference type="EMBL" id="RDB18881.1"/>
    </source>
</evidence>
<reference evidence="1" key="1">
    <citation type="submission" date="2018-04" db="EMBL/GenBank/DDBJ databases">
        <title>Whole genome sequencing of Hypsizygus marmoreus.</title>
        <authorList>
            <person name="Choi I.-G."/>
            <person name="Min B."/>
            <person name="Kim J.-G."/>
            <person name="Kim S."/>
            <person name="Oh Y.-L."/>
            <person name="Kong W.-S."/>
            <person name="Park H."/>
            <person name="Jeong J."/>
            <person name="Song E.-S."/>
        </authorList>
    </citation>
    <scope>NUCLEOTIDE SEQUENCE [LARGE SCALE GENOMIC DNA]</scope>
    <source>
        <strain evidence="1">51987-8</strain>
    </source>
</reference>
<protein>
    <submittedName>
        <fullName evidence="1">Uncharacterized protein</fullName>
    </submittedName>
</protein>
<accession>A0A369J9Z6</accession>
<organism evidence="1 2">
    <name type="scientific">Hypsizygus marmoreus</name>
    <name type="common">White beech mushroom</name>
    <name type="synonym">Agaricus marmoreus</name>
    <dbReference type="NCBI Taxonomy" id="39966"/>
    <lineage>
        <taxon>Eukaryota</taxon>
        <taxon>Fungi</taxon>
        <taxon>Dikarya</taxon>
        <taxon>Basidiomycota</taxon>
        <taxon>Agaricomycotina</taxon>
        <taxon>Agaricomycetes</taxon>
        <taxon>Agaricomycetidae</taxon>
        <taxon>Agaricales</taxon>
        <taxon>Tricholomatineae</taxon>
        <taxon>Lyophyllaceae</taxon>
        <taxon>Hypsizygus</taxon>
    </lineage>
</organism>
<name>A0A369J9Z6_HYPMA</name>
<dbReference type="EMBL" id="LUEZ02000087">
    <property type="protein sequence ID" value="RDB18881.1"/>
    <property type="molecule type" value="Genomic_DNA"/>
</dbReference>
<comment type="caution">
    <text evidence="1">The sequence shown here is derived from an EMBL/GenBank/DDBJ whole genome shotgun (WGS) entry which is preliminary data.</text>
</comment>
<sequence>MIIVVWIQGVVGTQDGQVYSHRSPFFILDSNDHDTSRTSASHLRRIAIHILWHMHQQNALQAQLCAASGVQAHSCPRWSRILVGSCLALSDMSEAAIL</sequence>
<dbReference type="InParanoid" id="A0A369J9Z6"/>
<evidence type="ECO:0000313" key="2">
    <source>
        <dbReference type="Proteomes" id="UP000076154"/>
    </source>
</evidence>
<dbReference type="Proteomes" id="UP000076154">
    <property type="component" value="Unassembled WGS sequence"/>
</dbReference>
<dbReference type="AlphaFoldDB" id="A0A369J9Z6"/>